<proteinExistence type="predicted"/>
<accession>A0A1M6THL2</accession>
<name>A0A1M6THL2_9BACT</name>
<evidence type="ECO:0000256" key="1">
    <source>
        <dbReference type="SAM" id="SignalP"/>
    </source>
</evidence>
<evidence type="ECO:0000313" key="3">
    <source>
        <dbReference type="Proteomes" id="UP000183994"/>
    </source>
</evidence>
<feature type="chain" id="PRO_5012161052" evidence="1">
    <location>
        <begin position="23"/>
        <end position="90"/>
    </location>
</feature>
<keyword evidence="3" id="KW-1185">Reference proteome</keyword>
<dbReference type="EMBL" id="FQZU01000027">
    <property type="protein sequence ID" value="SHK56491.1"/>
    <property type="molecule type" value="Genomic_DNA"/>
</dbReference>
<organism evidence="2 3">
    <name type="scientific">Desulfatibacillum alkenivorans DSM 16219</name>
    <dbReference type="NCBI Taxonomy" id="1121393"/>
    <lineage>
        <taxon>Bacteria</taxon>
        <taxon>Pseudomonadati</taxon>
        <taxon>Thermodesulfobacteriota</taxon>
        <taxon>Desulfobacteria</taxon>
        <taxon>Desulfobacterales</taxon>
        <taxon>Desulfatibacillaceae</taxon>
        <taxon>Desulfatibacillum</taxon>
    </lineage>
</organism>
<dbReference type="RefSeq" id="WP_073477722.1">
    <property type="nucleotide sequence ID" value="NZ_FQZU01000027.1"/>
</dbReference>
<evidence type="ECO:0000313" key="2">
    <source>
        <dbReference type="EMBL" id="SHK56491.1"/>
    </source>
</evidence>
<reference evidence="3" key="1">
    <citation type="submission" date="2016-11" db="EMBL/GenBank/DDBJ databases">
        <authorList>
            <person name="Varghese N."/>
            <person name="Submissions S."/>
        </authorList>
    </citation>
    <scope>NUCLEOTIDE SEQUENCE [LARGE SCALE GENOMIC DNA]</scope>
    <source>
        <strain evidence="3">DSM 16219</strain>
    </source>
</reference>
<protein>
    <submittedName>
        <fullName evidence="2">Uncharacterized protein</fullName>
    </submittedName>
</protein>
<dbReference type="AlphaFoldDB" id="A0A1M6THL2"/>
<dbReference type="PROSITE" id="PS51257">
    <property type="entry name" value="PROKAR_LIPOPROTEIN"/>
    <property type="match status" value="1"/>
</dbReference>
<gene>
    <name evidence="2" type="ORF">SAMN02745216_03683</name>
</gene>
<dbReference type="OrthoDB" id="244285at2"/>
<sequence length="90" mass="9901">MKRMLIFLVVLLYLAGSCCAFADDIQILSEDKLPSELNGWLVKTICAEGHVFLVTFILGGSSGAGVHAIQVYEERDGKTVPMRCRGGKRR</sequence>
<keyword evidence="1" id="KW-0732">Signal</keyword>
<dbReference type="Proteomes" id="UP000183994">
    <property type="component" value="Unassembled WGS sequence"/>
</dbReference>
<feature type="signal peptide" evidence="1">
    <location>
        <begin position="1"/>
        <end position="22"/>
    </location>
</feature>